<dbReference type="RefSeq" id="WP_108887018.1">
    <property type="nucleotide sequence ID" value="NZ_OMOJ01000007.1"/>
</dbReference>
<evidence type="ECO:0000259" key="1">
    <source>
        <dbReference type="Pfam" id="PF20056"/>
    </source>
</evidence>
<name>A0A2R8AYR2_9RHOB</name>
<evidence type="ECO:0000313" key="2">
    <source>
        <dbReference type="EMBL" id="SPF81166.1"/>
    </source>
</evidence>
<feature type="domain" description="DUF6455" evidence="1">
    <location>
        <begin position="1"/>
        <end position="83"/>
    </location>
</feature>
<proteinExistence type="predicted"/>
<accession>A0A2R8AYR2</accession>
<organism evidence="2 3">
    <name type="scientific">Pseudoprimorskyibacter insulae</name>
    <dbReference type="NCBI Taxonomy" id="1695997"/>
    <lineage>
        <taxon>Bacteria</taxon>
        <taxon>Pseudomonadati</taxon>
        <taxon>Pseudomonadota</taxon>
        <taxon>Alphaproteobacteria</taxon>
        <taxon>Rhodobacterales</taxon>
        <taxon>Paracoccaceae</taxon>
        <taxon>Pseudoprimorskyibacter</taxon>
    </lineage>
</organism>
<dbReference type="AlphaFoldDB" id="A0A2R8AYR2"/>
<protein>
    <recommendedName>
        <fullName evidence="1">DUF6455 domain-containing protein</fullName>
    </recommendedName>
</protein>
<gene>
    <name evidence="2" type="ORF">PRI8871_02988</name>
</gene>
<dbReference type="Proteomes" id="UP000244904">
    <property type="component" value="Unassembled WGS sequence"/>
</dbReference>
<reference evidence="3" key="1">
    <citation type="submission" date="2018-03" db="EMBL/GenBank/DDBJ databases">
        <authorList>
            <person name="Rodrigo-Torres L."/>
            <person name="Arahal R. D."/>
            <person name="Lucena T."/>
        </authorList>
    </citation>
    <scope>NUCLEOTIDE SEQUENCE [LARGE SCALE GENOMIC DNA]</scope>
    <source>
        <strain evidence="3">CECT 8871</strain>
    </source>
</reference>
<sequence length="85" mass="9490">MTSTKTLRRHAALVDSMANTLGIDLQEQALRGNLPISEIEDAVLRCTGCTQPDACEHWLATRSGVEPETPSYCRNSDLFEDLRLR</sequence>
<dbReference type="InterPro" id="IPR045601">
    <property type="entry name" value="DUF6455"/>
</dbReference>
<dbReference type="Pfam" id="PF20056">
    <property type="entry name" value="DUF6455"/>
    <property type="match status" value="1"/>
</dbReference>
<dbReference type="OrthoDB" id="7961152at2"/>
<evidence type="ECO:0000313" key="3">
    <source>
        <dbReference type="Proteomes" id="UP000244904"/>
    </source>
</evidence>
<keyword evidence="3" id="KW-1185">Reference proteome</keyword>
<dbReference type="EMBL" id="OMOJ01000007">
    <property type="protein sequence ID" value="SPF81166.1"/>
    <property type="molecule type" value="Genomic_DNA"/>
</dbReference>